<reference evidence="2 3" key="1">
    <citation type="journal article" date="2015" name="Genome Announc.">
        <title>Expanding the biotechnology potential of lactobacilli through comparative genomics of 213 strains and associated genera.</title>
        <authorList>
            <person name="Sun Z."/>
            <person name="Harris H.M."/>
            <person name="McCann A."/>
            <person name="Guo C."/>
            <person name="Argimon S."/>
            <person name="Zhang W."/>
            <person name="Yang X."/>
            <person name="Jeffery I.B."/>
            <person name="Cooney J.C."/>
            <person name="Kagawa T.F."/>
            <person name="Liu W."/>
            <person name="Song Y."/>
            <person name="Salvetti E."/>
            <person name="Wrobel A."/>
            <person name="Rasinkangas P."/>
            <person name="Parkhill J."/>
            <person name="Rea M.C."/>
            <person name="O'Sullivan O."/>
            <person name="Ritari J."/>
            <person name="Douillard F.P."/>
            <person name="Paul Ross R."/>
            <person name="Yang R."/>
            <person name="Briner A.E."/>
            <person name="Felis G.E."/>
            <person name="de Vos W.M."/>
            <person name="Barrangou R."/>
            <person name="Klaenhammer T.R."/>
            <person name="Caufield P.W."/>
            <person name="Cui Y."/>
            <person name="Zhang H."/>
            <person name="O'Toole P.W."/>
        </authorList>
    </citation>
    <scope>NUCLEOTIDE SEQUENCE [LARGE SCALE GENOMIC DNA]</scope>
    <source>
        <strain evidence="2 3">ATCC 53295</strain>
    </source>
</reference>
<name>A0A0R1GSF6_9LACO</name>
<dbReference type="PATRIC" id="fig|1267003.4.peg.402"/>
<dbReference type="EMBL" id="AZCZ01000014">
    <property type="protein sequence ID" value="KRK36950.1"/>
    <property type="molecule type" value="Genomic_DNA"/>
</dbReference>
<feature type="region of interest" description="Disordered" evidence="1">
    <location>
        <begin position="71"/>
        <end position="91"/>
    </location>
</feature>
<gene>
    <name evidence="2" type="ORF">FD07_GL000368</name>
</gene>
<evidence type="ECO:0000313" key="3">
    <source>
        <dbReference type="Proteomes" id="UP000051176"/>
    </source>
</evidence>
<dbReference type="Proteomes" id="UP000051176">
    <property type="component" value="Unassembled WGS sequence"/>
</dbReference>
<dbReference type="OrthoDB" id="2308472at2"/>
<dbReference type="GO" id="GO:0006355">
    <property type="term" value="P:regulation of DNA-templated transcription"/>
    <property type="evidence" value="ECO:0007669"/>
    <property type="project" value="InterPro"/>
</dbReference>
<dbReference type="InterPro" id="IPR007337">
    <property type="entry name" value="RelB/DinJ"/>
</dbReference>
<accession>A0A0R1GSF6</accession>
<protein>
    <recommendedName>
        <fullName evidence="4">DNA-damage-inducible protein J</fullName>
    </recommendedName>
</protein>
<dbReference type="Pfam" id="PF04221">
    <property type="entry name" value="RelB"/>
    <property type="match status" value="1"/>
</dbReference>
<organism evidence="2 3">
    <name type="scientific">Levilactobacillus parabrevis ATCC 53295</name>
    <dbReference type="NCBI Taxonomy" id="1267003"/>
    <lineage>
        <taxon>Bacteria</taxon>
        <taxon>Bacillati</taxon>
        <taxon>Bacillota</taxon>
        <taxon>Bacilli</taxon>
        <taxon>Lactobacillales</taxon>
        <taxon>Lactobacillaceae</taxon>
        <taxon>Levilactobacillus</taxon>
    </lineage>
</organism>
<dbReference type="eggNOG" id="ENOG502ZJM1">
    <property type="taxonomic scope" value="Bacteria"/>
</dbReference>
<dbReference type="InterPro" id="IPR013321">
    <property type="entry name" value="Arc_rbn_hlx_hlx"/>
</dbReference>
<evidence type="ECO:0000313" key="2">
    <source>
        <dbReference type="EMBL" id="KRK36950.1"/>
    </source>
</evidence>
<dbReference type="AlphaFoldDB" id="A0A0R1GSF6"/>
<dbReference type="RefSeq" id="WP_020089154.1">
    <property type="nucleotide sequence ID" value="NZ_AZCZ01000014.1"/>
</dbReference>
<keyword evidence="3" id="KW-1185">Reference proteome</keyword>
<evidence type="ECO:0008006" key="4">
    <source>
        <dbReference type="Google" id="ProtNLM"/>
    </source>
</evidence>
<dbReference type="Gene3D" id="1.10.1220.10">
    <property type="entry name" value="Met repressor-like"/>
    <property type="match status" value="1"/>
</dbReference>
<proteinExistence type="predicted"/>
<dbReference type="STRING" id="357278.IV61_GL000452"/>
<evidence type="ECO:0000256" key="1">
    <source>
        <dbReference type="SAM" id="MobiDB-lite"/>
    </source>
</evidence>
<feature type="compositionally biased region" description="Polar residues" evidence="1">
    <location>
        <begin position="71"/>
        <end position="80"/>
    </location>
</feature>
<comment type="caution">
    <text evidence="2">The sequence shown here is derived from an EMBL/GenBank/DDBJ whole genome shotgun (WGS) entry which is preliminary data.</text>
</comment>
<sequence length="91" mass="10276">MQTKETDRINARVQHDVKVRAQIELEKNGLTISEYLRIVLTSVANNGLPEHFAQPKQEVVDSIMEMTDAMTNNKSLSGGTSKEAFERSLRE</sequence>